<dbReference type="Proteomes" id="UP001163823">
    <property type="component" value="Chromosome 6"/>
</dbReference>
<comment type="caution">
    <text evidence="2">The sequence shown here is derived from an EMBL/GenBank/DDBJ whole genome shotgun (WGS) entry which is preliminary data.</text>
</comment>
<feature type="domain" description="Endonuclease/exonuclease/phosphatase" evidence="1">
    <location>
        <begin position="9"/>
        <end position="230"/>
    </location>
</feature>
<gene>
    <name evidence="2" type="ORF">O6P43_014893</name>
</gene>
<dbReference type="PANTHER" id="PTHR33710">
    <property type="entry name" value="BNAC02G09200D PROTEIN"/>
    <property type="match status" value="1"/>
</dbReference>
<organism evidence="2 3">
    <name type="scientific">Quillaja saponaria</name>
    <name type="common">Soap bark tree</name>
    <dbReference type="NCBI Taxonomy" id="32244"/>
    <lineage>
        <taxon>Eukaryota</taxon>
        <taxon>Viridiplantae</taxon>
        <taxon>Streptophyta</taxon>
        <taxon>Embryophyta</taxon>
        <taxon>Tracheophyta</taxon>
        <taxon>Spermatophyta</taxon>
        <taxon>Magnoliopsida</taxon>
        <taxon>eudicotyledons</taxon>
        <taxon>Gunneridae</taxon>
        <taxon>Pentapetalae</taxon>
        <taxon>rosids</taxon>
        <taxon>fabids</taxon>
        <taxon>Fabales</taxon>
        <taxon>Quillajaceae</taxon>
        <taxon>Quillaja</taxon>
    </lineage>
</organism>
<dbReference type="InterPro" id="IPR036691">
    <property type="entry name" value="Endo/exonu/phosph_ase_sf"/>
</dbReference>
<dbReference type="Gene3D" id="3.60.10.10">
    <property type="entry name" value="Endonuclease/exonuclease/phosphatase"/>
    <property type="match status" value="1"/>
</dbReference>
<reference evidence="2" key="1">
    <citation type="journal article" date="2023" name="Science">
        <title>Elucidation of the pathway for biosynthesis of saponin adjuvants from the soapbark tree.</title>
        <authorList>
            <person name="Reed J."/>
            <person name="Orme A."/>
            <person name="El-Demerdash A."/>
            <person name="Owen C."/>
            <person name="Martin L.B.B."/>
            <person name="Misra R.C."/>
            <person name="Kikuchi S."/>
            <person name="Rejzek M."/>
            <person name="Martin A.C."/>
            <person name="Harkess A."/>
            <person name="Leebens-Mack J."/>
            <person name="Louveau T."/>
            <person name="Stephenson M.J."/>
            <person name="Osbourn A."/>
        </authorList>
    </citation>
    <scope>NUCLEOTIDE SEQUENCE</scope>
    <source>
        <strain evidence="2">S10</strain>
    </source>
</reference>
<name>A0AAD7PSF6_QUISA</name>
<keyword evidence="3" id="KW-1185">Reference proteome</keyword>
<dbReference type="PANTHER" id="PTHR33710:SF64">
    <property type="entry name" value="ENDONUCLEASE_EXONUCLEASE_PHOSPHATASE DOMAIN-CONTAINING PROTEIN"/>
    <property type="match status" value="1"/>
</dbReference>
<proteinExistence type="predicted"/>
<dbReference type="EMBL" id="JARAOO010000006">
    <property type="protein sequence ID" value="KAJ7965205.1"/>
    <property type="molecule type" value="Genomic_DNA"/>
</dbReference>
<dbReference type="SUPFAM" id="SSF56219">
    <property type="entry name" value="DNase I-like"/>
    <property type="match status" value="1"/>
</dbReference>
<evidence type="ECO:0000313" key="3">
    <source>
        <dbReference type="Proteomes" id="UP001163823"/>
    </source>
</evidence>
<dbReference type="Pfam" id="PF03372">
    <property type="entry name" value="Exo_endo_phos"/>
    <property type="match status" value="1"/>
</dbReference>
<dbReference type="InterPro" id="IPR005135">
    <property type="entry name" value="Endo/exonuclease/phosphatase"/>
</dbReference>
<dbReference type="AlphaFoldDB" id="A0AAD7PSF6"/>
<evidence type="ECO:0000259" key="1">
    <source>
        <dbReference type="Pfam" id="PF03372"/>
    </source>
</evidence>
<dbReference type="GO" id="GO:0003824">
    <property type="term" value="F:catalytic activity"/>
    <property type="evidence" value="ECO:0007669"/>
    <property type="project" value="InterPro"/>
</dbReference>
<dbReference type="KEGG" id="qsa:O6P43_014893"/>
<protein>
    <submittedName>
        <fullName evidence="2">Ribonuclease H</fullName>
    </submittedName>
</protein>
<accession>A0AAD7PSF6</accession>
<evidence type="ECO:0000313" key="2">
    <source>
        <dbReference type="EMBL" id="KAJ7965205.1"/>
    </source>
</evidence>
<sequence>MMISPTILAWNCRGAGSSIFHGLCMEFKRSHRPDILVFMEPKISDEKAKKMISHMFYDQHFIVEATGFFEGLRVFWMKRSFTLSISHSGSQFIHCLVETPHTSSWFFIDVYANSRSDVRCLIYKNILSIDDNMTQLCCIMGDFNEVSSLIEKRSGAPVNIHKCQDFSNWIEGCNLVDLKAQGPCFTWKGDKRNGYDRVVKRIDRVLANDVRIHLFKEALVRVLSRAKSDHNPLLLLVGGLVNSFAARPFRFEATWLMHKDFHKVIANSWRKDAAIHNSISDLTCKLKWWNKEIFWNYFQRKKQALSRLEGIQKALERAHSNYLARVEQDVHKDLLEAFYQEEILWYQKARGKWLNFGDRNSKFIHTSTIILRKRNKIISLKDNMGNWINDEEALKVMAIDFYTKVFYEDQTAKPKLVMSAIFLSLEIEECNILGCNISMEEVKKALFNMQPGPDSFQGLFY</sequence>